<keyword evidence="6" id="KW-0050">Antiport</keyword>
<keyword evidence="7" id="KW-1003">Cell membrane</keyword>
<keyword evidence="9 13" id="KW-1133">Transmembrane helix</keyword>
<dbReference type="PIRSF" id="PIRSF006603">
    <property type="entry name" value="DinF"/>
    <property type="match status" value="1"/>
</dbReference>
<dbReference type="InterPro" id="IPR048279">
    <property type="entry name" value="MdtK-like"/>
</dbReference>
<evidence type="ECO:0000256" key="2">
    <source>
        <dbReference type="ARBA" id="ARBA00004651"/>
    </source>
</evidence>
<dbReference type="GO" id="GO:0006811">
    <property type="term" value="P:monoatomic ion transport"/>
    <property type="evidence" value="ECO:0007669"/>
    <property type="project" value="UniProtKB-KW"/>
</dbReference>
<dbReference type="Pfam" id="PF01554">
    <property type="entry name" value="MatE"/>
    <property type="match status" value="2"/>
</dbReference>
<evidence type="ECO:0000256" key="5">
    <source>
        <dbReference type="ARBA" id="ARBA00022448"/>
    </source>
</evidence>
<dbReference type="InterPro" id="IPR050222">
    <property type="entry name" value="MATE_MdtK"/>
</dbReference>
<dbReference type="GO" id="GO:0015297">
    <property type="term" value="F:antiporter activity"/>
    <property type="evidence" value="ECO:0007669"/>
    <property type="project" value="UniProtKB-KW"/>
</dbReference>
<evidence type="ECO:0000313" key="14">
    <source>
        <dbReference type="EMBL" id="RHE34696.1"/>
    </source>
</evidence>
<keyword evidence="5" id="KW-0813">Transport</keyword>
<evidence type="ECO:0000256" key="12">
    <source>
        <dbReference type="ARBA" id="ARBA00031636"/>
    </source>
</evidence>
<evidence type="ECO:0000256" key="10">
    <source>
        <dbReference type="ARBA" id="ARBA00023065"/>
    </source>
</evidence>
<feature type="transmembrane region" description="Helical" evidence="13">
    <location>
        <begin position="143"/>
        <end position="162"/>
    </location>
</feature>
<dbReference type="GO" id="GO:0042910">
    <property type="term" value="F:xenobiotic transmembrane transporter activity"/>
    <property type="evidence" value="ECO:0007669"/>
    <property type="project" value="InterPro"/>
</dbReference>
<accession>A0A414IY98</accession>
<dbReference type="InterPro" id="IPR002528">
    <property type="entry name" value="MATE_fam"/>
</dbReference>
<dbReference type="Proteomes" id="UP000285290">
    <property type="component" value="Unassembled WGS sequence"/>
</dbReference>
<comment type="similarity">
    <text evidence="3">Belongs to the multi antimicrobial extrusion (MATE) (TC 2.A.66.1) family.</text>
</comment>
<feature type="transmembrane region" description="Helical" evidence="13">
    <location>
        <begin position="398"/>
        <end position="420"/>
    </location>
</feature>
<sequence length="466" mass="50629">MSQETNSAPVTENKMGTMPIGRLVFNMSLPMMISMLVQALYNIVDSIFVAKLSENALTAVSLAFPLQTLIIAVATGTGVGVNALLSKSLGAHKYDEANKIGINGAVLYAFSYVIFLILGLTIVKPFYMSQIGNADVEIMDMGVSYLSTVMIFSFGIFAEIYFERVLTSTGRTIFSMTSQLCGAITNIILDPIMIFGLLGFPKLGATGAAVATVVGQCVAAVVAFVCNHKFNHEISLSFKGYSPDFKIMGTIYAIGIPSIIMQSIGSLMTYAMNRILIGFSSTAAAVFGVYFKLQSFFFMPVFGLNNGITPIIAFNYGAQNRKRMVKTIKVSLITAFCLLFVGFACFEFIPQVLLGMFSASDDMLKIGVPALRIIGVHFLIAWFCIIVGTVFQALGKAVFSMIVSIMRQLVVLIPAAYILSKLDGLHAVWWAFPIAEVISFTVSTLFLIRINRTIISKIPDGSDMED</sequence>
<evidence type="ECO:0000256" key="8">
    <source>
        <dbReference type="ARBA" id="ARBA00022692"/>
    </source>
</evidence>
<comment type="subcellular location">
    <subcellularLocation>
        <location evidence="2">Cell membrane</location>
        <topology evidence="2">Multi-pass membrane protein</topology>
    </subcellularLocation>
</comment>
<feature type="transmembrane region" description="Helical" evidence="13">
    <location>
        <begin position="105"/>
        <end position="123"/>
    </location>
</feature>
<evidence type="ECO:0000313" key="15">
    <source>
        <dbReference type="Proteomes" id="UP000285290"/>
    </source>
</evidence>
<dbReference type="CDD" id="cd13144">
    <property type="entry name" value="MATE_like_4"/>
    <property type="match status" value="1"/>
</dbReference>
<gene>
    <name evidence="14" type="ORF">DW753_00840</name>
</gene>
<feature type="transmembrane region" description="Helical" evidence="13">
    <location>
        <begin position="64"/>
        <end position="85"/>
    </location>
</feature>
<dbReference type="RefSeq" id="WP_117996489.1">
    <property type="nucleotide sequence ID" value="NZ_QRWI01000002.1"/>
</dbReference>
<protein>
    <recommendedName>
        <fullName evidence="4">Probable multidrug resistance protein NorM</fullName>
    </recommendedName>
    <alternativeName>
        <fullName evidence="12">Multidrug-efflux transporter</fullName>
    </alternativeName>
</protein>
<keyword evidence="11 13" id="KW-0472">Membrane</keyword>
<comment type="caution">
    <text evidence="14">The sequence shown here is derived from an EMBL/GenBank/DDBJ whole genome shotgun (WGS) entry which is preliminary data.</text>
</comment>
<evidence type="ECO:0000256" key="1">
    <source>
        <dbReference type="ARBA" id="ARBA00003408"/>
    </source>
</evidence>
<dbReference type="GO" id="GO:0005886">
    <property type="term" value="C:plasma membrane"/>
    <property type="evidence" value="ECO:0007669"/>
    <property type="project" value="UniProtKB-SubCell"/>
</dbReference>
<evidence type="ECO:0000256" key="3">
    <source>
        <dbReference type="ARBA" id="ARBA00010199"/>
    </source>
</evidence>
<feature type="transmembrane region" description="Helical" evidence="13">
    <location>
        <begin position="23"/>
        <end position="44"/>
    </location>
</feature>
<comment type="function">
    <text evidence="1">Multidrug efflux pump.</text>
</comment>
<dbReference type="NCBIfam" id="TIGR00797">
    <property type="entry name" value="matE"/>
    <property type="match status" value="1"/>
</dbReference>
<keyword evidence="10" id="KW-0406">Ion transport</keyword>
<feature type="transmembrane region" description="Helical" evidence="13">
    <location>
        <begin position="297"/>
        <end position="318"/>
    </location>
</feature>
<feature type="transmembrane region" description="Helical" evidence="13">
    <location>
        <begin position="183"/>
        <end position="200"/>
    </location>
</feature>
<keyword evidence="8 13" id="KW-0812">Transmembrane</keyword>
<proteinExistence type="inferred from homology"/>
<feature type="transmembrane region" description="Helical" evidence="13">
    <location>
        <begin position="206"/>
        <end position="226"/>
    </location>
</feature>
<evidence type="ECO:0000256" key="7">
    <source>
        <dbReference type="ARBA" id="ARBA00022475"/>
    </source>
</evidence>
<evidence type="ECO:0000256" key="9">
    <source>
        <dbReference type="ARBA" id="ARBA00022989"/>
    </source>
</evidence>
<organism evidence="14 15">
    <name type="scientific">Agathobacter rectalis</name>
    <dbReference type="NCBI Taxonomy" id="39491"/>
    <lineage>
        <taxon>Bacteria</taxon>
        <taxon>Bacillati</taxon>
        <taxon>Bacillota</taxon>
        <taxon>Clostridia</taxon>
        <taxon>Lachnospirales</taxon>
        <taxon>Lachnospiraceae</taxon>
        <taxon>Agathobacter</taxon>
    </lineage>
</organism>
<reference evidence="14 15" key="1">
    <citation type="submission" date="2018-08" db="EMBL/GenBank/DDBJ databases">
        <title>A genome reference for cultivated species of the human gut microbiota.</title>
        <authorList>
            <person name="Zou Y."/>
            <person name="Xue W."/>
            <person name="Luo G."/>
        </authorList>
    </citation>
    <scope>NUCLEOTIDE SEQUENCE [LARGE SCALE GENOMIC DNA]</scope>
    <source>
        <strain evidence="14 15">AM29-10</strain>
    </source>
</reference>
<evidence type="ECO:0000256" key="6">
    <source>
        <dbReference type="ARBA" id="ARBA00022449"/>
    </source>
</evidence>
<evidence type="ECO:0000256" key="13">
    <source>
        <dbReference type="SAM" id="Phobius"/>
    </source>
</evidence>
<dbReference type="EMBL" id="QSKC01000001">
    <property type="protein sequence ID" value="RHE34696.1"/>
    <property type="molecule type" value="Genomic_DNA"/>
</dbReference>
<feature type="transmembrane region" description="Helical" evidence="13">
    <location>
        <begin position="369"/>
        <end position="391"/>
    </location>
</feature>
<dbReference type="PANTHER" id="PTHR43298">
    <property type="entry name" value="MULTIDRUG RESISTANCE PROTEIN NORM-RELATED"/>
    <property type="match status" value="1"/>
</dbReference>
<dbReference type="PANTHER" id="PTHR43298:SF2">
    <property type="entry name" value="FMN_FAD EXPORTER YEEO-RELATED"/>
    <property type="match status" value="1"/>
</dbReference>
<evidence type="ECO:0000256" key="11">
    <source>
        <dbReference type="ARBA" id="ARBA00023136"/>
    </source>
</evidence>
<evidence type="ECO:0000256" key="4">
    <source>
        <dbReference type="ARBA" id="ARBA00020268"/>
    </source>
</evidence>
<dbReference type="AlphaFoldDB" id="A0A414IY98"/>
<feature type="transmembrane region" description="Helical" evidence="13">
    <location>
        <begin position="330"/>
        <end position="349"/>
    </location>
</feature>
<feature type="transmembrane region" description="Helical" evidence="13">
    <location>
        <begin position="426"/>
        <end position="448"/>
    </location>
</feature>
<name>A0A414IY98_9FIRM</name>